<accession>G2PHQ8</accession>
<evidence type="ECO:0000256" key="1">
    <source>
        <dbReference type="SAM" id="MobiDB-lite"/>
    </source>
</evidence>
<dbReference type="AlphaFoldDB" id="G2PHQ8"/>
<sequence length="394" mass="42638">MTMERPADEIGPGDVIEYAPGGLMLVTIPGEAESIRFVGRRVGHHGVTLTVPEGVTSDVYAVGKAMSTLHTPRGKVTVHERRAFAAGDRCPCDHHRKRRGESAPMVLPPVVAAVAELPAAGAAPVTDAPVTGSAAVTSSAPVRRRRGGPLQRPAGCPAPAPAPSARPELPAAAEPVSTPTGAAGVAHGLAVRAAVRLGEGWSAQGPRYDGEKAGYLVHTDGRRLKIAPDNRPAQWETHVRVTVEYPRDAPVKVWPVHFPETRFKHDRPVSDLVSAIRSKILPTYDAKYPEIKQLTEEYRRSIAAEESFAARIACLVPSGTLDEHDSSRVEARPFPRHIEQMTANVSTSDHLHRVEFRYIDSETLEALAQTYGAMVRAKQERAAQDRRGRSVEVR</sequence>
<dbReference type="EMBL" id="CP002996">
    <property type="protein sequence ID" value="AEM88859.1"/>
    <property type="molecule type" value="Genomic_DNA"/>
</dbReference>
<reference evidence="2" key="1">
    <citation type="submission" date="2011-08" db="EMBL/GenBank/DDBJ databases">
        <title>Complete sequence of plasmid 2 of Streptomyces violaceusniger Tu 4113.</title>
        <authorList>
            <consortium name="US DOE Joint Genome Institute"/>
            <person name="Lucas S."/>
            <person name="Han J."/>
            <person name="Lapidus A."/>
            <person name="Cheng J.-F."/>
            <person name="Goodwin L."/>
            <person name="Pitluck S."/>
            <person name="Peters L."/>
            <person name="Ivanova N."/>
            <person name="Daligault H."/>
            <person name="Detter J.C."/>
            <person name="Han C."/>
            <person name="Tapia R."/>
            <person name="Land M."/>
            <person name="Hauser L."/>
            <person name="Kyrpides N."/>
            <person name="Ivanova N."/>
            <person name="Pagani I."/>
            <person name="Hagen A."/>
            <person name="Katz L."/>
            <person name="Fiedler H.-P."/>
            <person name="Keasling J."/>
            <person name="Fortman J."/>
            <person name="Woyke T."/>
        </authorList>
    </citation>
    <scope>NUCLEOTIDE SEQUENCE [LARGE SCALE GENOMIC DNA]</scope>
    <source>
        <strain evidence="2">Tu 4113</strain>
        <plasmid evidence="2">pSTRVI02</plasmid>
    </source>
</reference>
<evidence type="ECO:0000313" key="3">
    <source>
        <dbReference type="Proteomes" id="UP000008703"/>
    </source>
</evidence>
<geneLocation type="plasmid" evidence="2 3">
    <name>pSTRVI02</name>
</geneLocation>
<dbReference type="KEGG" id="svl:Strvi_0083"/>
<feature type="region of interest" description="Disordered" evidence="1">
    <location>
        <begin position="123"/>
        <end position="182"/>
    </location>
</feature>
<proteinExistence type="predicted"/>
<gene>
    <name evidence="2" type="ORF">Strvi_0083</name>
</gene>
<keyword evidence="2" id="KW-0614">Plasmid</keyword>
<dbReference type="RefSeq" id="WP_014043794.1">
    <property type="nucleotide sequence ID" value="NC_015952.1"/>
</dbReference>
<evidence type="ECO:0000313" key="2">
    <source>
        <dbReference type="EMBL" id="AEM88859.1"/>
    </source>
</evidence>
<name>G2PHQ8_STRV4</name>
<dbReference type="HOGENOM" id="CLU_700045_0_0_11"/>
<organism evidence="2 3">
    <name type="scientific">Streptomyces violaceusniger (strain Tu 4113)</name>
    <dbReference type="NCBI Taxonomy" id="653045"/>
    <lineage>
        <taxon>Bacteria</taxon>
        <taxon>Bacillati</taxon>
        <taxon>Actinomycetota</taxon>
        <taxon>Actinomycetes</taxon>
        <taxon>Kitasatosporales</taxon>
        <taxon>Streptomycetaceae</taxon>
        <taxon>Streptomyces</taxon>
        <taxon>Streptomyces violaceusniger group</taxon>
    </lineage>
</organism>
<dbReference type="Proteomes" id="UP000008703">
    <property type="component" value="Plasmid pSTRVI02"/>
</dbReference>
<feature type="compositionally biased region" description="Low complexity" evidence="1">
    <location>
        <begin position="165"/>
        <end position="175"/>
    </location>
</feature>
<keyword evidence="3" id="KW-1185">Reference proteome</keyword>
<protein>
    <submittedName>
        <fullName evidence="2">Uncharacterized protein</fullName>
    </submittedName>
</protein>